<name>A0A0P9NLN1_9PSED</name>
<comment type="caution">
    <text evidence="1">The sequence shown here is derived from an EMBL/GenBank/DDBJ whole genome shotgun (WGS) entry which is preliminary data.</text>
</comment>
<dbReference type="Proteomes" id="UP000051335">
    <property type="component" value="Unassembled WGS sequence"/>
</dbReference>
<organism evidence="1 2">
    <name type="scientific">Pseudomonas syringae pv. coryli</name>
    <dbReference type="NCBI Taxonomy" id="317659"/>
    <lineage>
        <taxon>Bacteria</taxon>
        <taxon>Pseudomonadati</taxon>
        <taxon>Pseudomonadota</taxon>
        <taxon>Gammaproteobacteria</taxon>
        <taxon>Pseudomonadales</taxon>
        <taxon>Pseudomonadaceae</taxon>
        <taxon>Pseudomonas</taxon>
    </lineage>
</organism>
<sequence>ADGRVVAGLVVPEDERHLVGAALDEIGYRYWDESENPAYRLFLG</sequence>
<accession>A0A0P9NLN1</accession>
<dbReference type="PATRIC" id="fig|317659.3.peg.4993"/>
<dbReference type="EMBL" id="LJQC01000190">
    <property type="protein sequence ID" value="KPX07314.1"/>
    <property type="molecule type" value="Genomic_DNA"/>
</dbReference>
<feature type="non-terminal residue" evidence="1">
    <location>
        <position position="1"/>
    </location>
</feature>
<dbReference type="InterPro" id="IPR038110">
    <property type="entry name" value="TD_ACT-like_sf"/>
</dbReference>
<proteinExistence type="predicted"/>
<keyword evidence="2" id="KW-1185">Reference proteome</keyword>
<dbReference type="SUPFAM" id="SSF55021">
    <property type="entry name" value="ACT-like"/>
    <property type="match status" value="1"/>
</dbReference>
<gene>
    <name evidence="1" type="ORF">ALO75_01180</name>
</gene>
<evidence type="ECO:0000313" key="2">
    <source>
        <dbReference type="Proteomes" id="UP000051335"/>
    </source>
</evidence>
<reference evidence="1 2" key="1">
    <citation type="submission" date="2015-09" db="EMBL/GenBank/DDBJ databases">
        <title>Genome announcement of multiple Pseudomonas syringae strains.</title>
        <authorList>
            <person name="Thakur S."/>
            <person name="Wang P.W."/>
            <person name="Gong Y."/>
            <person name="Weir B.S."/>
            <person name="Guttman D.S."/>
        </authorList>
    </citation>
    <scope>NUCLEOTIDE SEQUENCE [LARGE SCALE GENOMIC DNA]</scope>
    <source>
        <strain evidence="1 2">ICMP17001</strain>
    </source>
</reference>
<dbReference type="AlphaFoldDB" id="A0A0P9NLN1"/>
<evidence type="ECO:0000313" key="1">
    <source>
        <dbReference type="EMBL" id="KPX07314.1"/>
    </source>
</evidence>
<dbReference type="InterPro" id="IPR045865">
    <property type="entry name" value="ACT-like_dom_sf"/>
</dbReference>
<protein>
    <submittedName>
        <fullName evidence="1">Threonine dehydratase</fullName>
    </submittedName>
</protein>
<dbReference type="Gene3D" id="3.40.1020.10">
    <property type="entry name" value="Biosynthetic Threonine Deaminase, Domain 3"/>
    <property type="match status" value="1"/>
</dbReference>